<reference evidence="1" key="1">
    <citation type="submission" date="2021-02" db="EMBL/GenBank/DDBJ databases">
        <authorList>
            <person name="Nowell W R."/>
        </authorList>
    </citation>
    <scope>NUCLEOTIDE SEQUENCE</scope>
</reference>
<feature type="non-terminal residue" evidence="1">
    <location>
        <position position="1"/>
    </location>
</feature>
<evidence type="ECO:0000313" key="2">
    <source>
        <dbReference type="Proteomes" id="UP000663848"/>
    </source>
</evidence>
<sequence>TLRELHLKKCSYNQWCHIIRHSPNLPIASVADFDMNKIDKTVSSIRYQQLNSLTLSDILFSIDQLEMLLSSCQSLVNFNLTANKISSFENLQRFSQCEYFIHEKLPQLENFSFKITVQMLHYQHIAPSTINSILEKAPDVRIFEVANNGSLRDNPEDECAVLSRQIDHLRIRSPDIAGMKLILERVEHLSTITFMCDSSSPTTWKKIIKWLHEKEKKYSITADYRSLQVFLKQNIGILSRVESLYRIN</sequence>
<dbReference type="Proteomes" id="UP000663848">
    <property type="component" value="Unassembled WGS sequence"/>
</dbReference>
<organism evidence="1 2">
    <name type="scientific">Rotaria socialis</name>
    <dbReference type="NCBI Taxonomy" id="392032"/>
    <lineage>
        <taxon>Eukaryota</taxon>
        <taxon>Metazoa</taxon>
        <taxon>Spiralia</taxon>
        <taxon>Gnathifera</taxon>
        <taxon>Rotifera</taxon>
        <taxon>Eurotatoria</taxon>
        <taxon>Bdelloidea</taxon>
        <taxon>Philodinida</taxon>
        <taxon>Philodinidae</taxon>
        <taxon>Rotaria</taxon>
    </lineage>
</organism>
<comment type="caution">
    <text evidence="1">The sequence shown here is derived from an EMBL/GenBank/DDBJ whole genome shotgun (WGS) entry which is preliminary data.</text>
</comment>
<dbReference type="InterPro" id="IPR032675">
    <property type="entry name" value="LRR_dom_sf"/>
</dbReference>
<name>A0A821CU66_9BILA</name>
<dbReference type="AlphaFoldDB" id="A0A821CU66"/>
<gene>
    <name evidence="1" type="ORF">QYT958_LOCUS12244</name>
</gene>
<dbReference type="Gene3D" id="3.80.10.10">
    <property type="entry name" value="Ribonuclease Inhibitor"/>
    <property type="match status" value="1"/>
</dbReference>
<dbReference type="SUPFAM" id="SSF52058">
    <property type="entry name" value="L domain-like"/>
    <property type="match status" value="1"/>
</dbReference>
<protein>
    <submittedName>
        <fullName evidence="1">Uncharacterized protein</fullName>
    </submittedName>
</protein>
<evidence type="ECO:0000313" key="1">
    <source>
        <dbReference type="EMBL" id="CAF4611449.1"/>
    </source>
</evidence>
<proteinExistence type="predicted"/>
<dbReference type="EMBL" id="CAJOBR010001475">
    <property type="protein sequence ID" value="CAF4611449.1"/>
    <property type="molecule type" value="Genomic_DNA"/>
</dbReference>
<accession>A0A821CU66</accession>